<feature type="domain" description="AMP-dependent synthetase/ligase" evidence="1">
    <location>
        <begin position="46"/>
        <end position="416"/>
    </location>
</feature>
<accession>A0A3S5Y2H7</accession>
<dbReference type="CDD" id="cd04433">
    <property type="entry name" value="AFD_class_I"/>
    <property type="match status" value="1"/>
</dbReference>
<name>A0A3S5Y2H7_RHOH1</name>
<evidence type="ECO:0000259" key="1">
    <source>
        <dbReference type="Pfam" id="PF00501"/>
    </source>
</evidence>
<dbReference type="Pfam" id="PF00501">
    <property type="entry name" value="AMP-binding"/>
    <property type="match status" value="1"/>
</dbReference>
<dbReference type="Gene3D" id="3.40.50.12780">
    <property type="entry name" value="N-terminal domain of ligase-like"/>
    <property type="match status" value="1"/>
</dbReference>
<dbReference type="RefSeq" id="WP_013414800.1">
    <property type="nucleotide sequence ID" value="NC_014659.1"/>
</dbReference>
<proteinExistence type="predicted"/>
<gene>
    <name evidence="3" type="ordered locus">REQ_06170</name>
</gene>
<dbReference type="InterPro" id="IPR045851">
    <property type="entry name" value="AMP-bd_C_sf"/>
</dbReference>
<dbReference type="PANTHER" id="PTHR43201:SF32">
    <property type="entry name" value="2-SUCCINYLBENZOATE--COA LIGASE, CHLOROPLASTIC_PEROXISOMAL"/>
    <property type="match status" value="1"/>
</dbReference>
<dbReference type="PANTHER" id="PTHR43201">
    <property type="entry name" value="ACYL-COA SYNTHETASE"/>
    <property type="match status" value="1"/>
</dbReference>
<evidence type="ECO:0000259" key="2">
    <source>
        <dbReference type="Pfam" id="PF13193"/>
    </source>
</evidence>
<organism evidence="3">
    <name type="scientific">Rhodococcus hoagii (strain 103S)</name>
    <name type="common">Rhodococcus equi</name>
    <dbReference type="NCBI Taxonomy" id="685727"/>
    <lineage>
        <taxon>Bacteria</taxon>
        <taxon>Bacillati</taxon>
        <taxon>Actinomycetota</taxon>
        <taxon>Actinomycetes</taxon>
        <taxon>Mycobacteriales</taxon>
        <taxon>Nocardiaceae</taxon>
        <taxon>Prescottella</taxon>
    </lineage>
</organism>
<dbReference type="InterPro" id="IPR042099">
    <property type="entry name" value="ANL_N_sf"/>
</dbReference>
<dbReference type="GO" id="GO:0031956">
    <property type="term" value="F:medium-chain fatty acid-CoA ligase activity"/>
    <property type="evidence" value="ECO:0007669"/>
    <property type="project" value="TreeGrafter"/>
</dbReference>
<dbReference type="KEGG" id="req:REQ_06170"/>
<evidence type="ECO:0000313" key="4">
    <source>
        <dbReference type="Proteomes" id="UP000006892"/>
    </source>
</evidence>
<dbReference type="Gene3D" id="3.30.300.30">
    <property type="match status" value="1"/>
</dbReference>
<dbReference type="InterPro" id="IPR000873">
    <property type="entry name" value="AMP-dep_synth/lig_dom"/>
</dbReference>
<dbReference type="Pfam" id="PF13193">
    <property type="entry name" value="AMP-binding_C"/>
    <property type="match status" value="1"/>
</dbReference>
<protein>
    <submittedName>
        <fullName evidence="3">Acyl-CoA ligase/synthetase</fullName>
    </submittedName>
</protein>
<evidence type="ECO:0000313" key="3">
    <source>
        <dbReference type="EMBL" id="CBH46735.1"/>
    </source>
</evidence>
<sequence length="560" mass="59911">MGSLKIHPQIRIDEYTKSGVWTQDTVQQLLAERVRERGSQLAVVDPVDKSEYVDGVPGRVTWAELDAEVDRLAAMLLRAEVRAGEVVGVQLPNTVEQIAVVLAVWRIGAIVSLLAVHSTEPEIVEVCNESCVSAFVTAARIGSNHVAERVISVRTQIPTLRTVLSYGVGVPDGVVRIGHGVATAADIAEVAAHVAADSPAADDCIAICWTSGTEGRTKGVPHAHCESLAHARGVVEAAGLTADDVILNPFPMMTSAGIIGTMLPWLSTGCVLVQHQPFRLDVFVRQIAEEKVTYTAGRPSMLAAVDVMEGPSVDLSTLTRIGVGAGPLDPQTVQRWRERYGVELVNFFGTIEGVTLRSDPDARSDDRPHAMLYPRSGHGRGTVLKLVDQQTGAEIVDPGVLGELRVKGPTVFSGYLNPARDRDPFDADGFLMTGDLFVIDGPDDAYLRFVDRASDIIRRGGVRIGSVDLETMIAEHPAVSEAAVIGCPDGRLGEQVVAVVACRPGAAISLEEIGQFLVDRGIDPGETPQRLVIAKGSAGLPRSSTGKVLKRVLREELARR</sequence>
<feature type="domain" description="AMP-binding enzyme C-terminal" evidence="2">
    <location>
        <begin position="469"/>
        <end position="547"/>
    </location>
</feature>
<dbReference type="EMBL" id="FN563149">
    <property type="protein sequence ID" value="CBH46735.1"/>
    <property type="molecule type" value="Genomic_DNA"/>
</dbReference>
<dbReference type="GO" id="GO:0006631">
    <property type="term" value="P:fatty acid metabolic process"/>
    <property type="evidence" value="ECO:0007669"/>
    <property type="project" value="TreeGrafter"/>
</dbReference>
<dbReference type="SUPFAM" id="SSF56801">
    <property type="entry name" value="Acetyl-CoA synthetase-like"/>
    <property type="match status" value="1"/>
</dbReference>
<dbReference type="InterPro" id="IPR025110">
    <property type="entry name" value="AMP-bd_C"/>
</dbReference>
<reference evidence="3" key="1">
    <citation type="journal article" date="2010" name="PLoS Genet.">
        <title>The genome of a pathogenic rhodococcus: cooptive virulence underpinned by key gene acquisitions.</title>
        <authorList>
            <person name="Letek M."/>
            <person name="Gonzalez P."/>
            <person name="Macarthur I."/>
            <person name="Rodriguez H."/>
            <person name="Freeman T.C."/>
            <person name="Valero-Rello A."/>
            <person name="Blanco M."/>
            <person name="Buckley T."/>
            <person name="Cherevach I."/>
            <person name="Fahey R."/>
            <person name="Hapeshi A."/>
            <person name="Holdstock J."/>
            <person name="Leadon D."/>
            <person name="Navas J."/>
            <person name="Ocampo A."/>
            <person name="Quail M.A."/>
            <person name="Sanders M."/>
            <person name="Scortti M.M."/>
            <person name="Prescott J.F."/>
            <person name="Fogarty U."/>
            <person name="Meijer W.G."/>
            <person name="Parkhill J."/>
            <person name="Bentley S.D."/>
            <person name="Vazquez-Boland J.A."/>
        </authorList>
    </citation>
    <scope>NUCLEOTIDE SEQUENCE [LARGE SCALE GENOMIC DNA]</scope>
    <source>
        <strain evidence="3 4">103S</strain>
    </source>
</reference>
<dbReference type="Proteomes" id="UP001154400">
    <property type="component" value="Chromosome"/>
</dbReference>
<dbReference type="AlphaFoldDB" id="A0A3S5Y2H7"/>
<keyword evidence="3" id="KW-0436">Ligase</keyword>